<dbReference type="InterPro" id="IPR002656">
    <property type="entry name" value="Acyl_transf_3_dom"/>
</dbReference>
<dbReference type="Pfam" id="PF01757">
    <property type="entry name" value="Acyl_transf_3"/>
    <property type="match status" value="1"/>
</dbReference>
<dbReference type="EMBL" id="JAPDVK010000004">
    <property type="protein sequence ID" value="MCW4129255.1"/>
    <property type="molecule type" value="Genomic_DNA"/>
</dbReference>
<feature type="domain" description="Acyltransferase 3" evidence="2">
    <location>
        <begin position="21"/>
        <end position="382"/>
    </location>
</feature>
<dbReference type="PANTHER" id="PTHR23028:SF134">
    <property type="entry name" value="PUTATIVE (AFU_ORTHOLOGUE AFUA_4G08520)-RELATED"/>
    <property type="match status" value="1"/>
</dbReference>
<gene>
    <name evidence="3" type="ORF">ONT16_13565</name>
</gene>
<feature type="transmembrane region" description="Helical" evidence="1">
    <location>
        <begin position="56"/>
        <end position="75"/>
    </location>
</feature>
<dbReference type="AlphaFoldDB" id="A0AAP3BDY2"/>
<keyword evidence="1" id="KW-1133">Transmembrane helix</keyword>
<keyword evidence="1" id="KW-0812">Transmembrane</keyword>
<feature type="transmembrane region" description="Helical" evidence="1">
    <location>
        <begin position="187"/>
        <end position="204"/>
    </location>
</feature>
<feature type="transmembrane region" description="Helical" evidence="1">
    <location>
        <begin position="95"/>
        <end position="113"/>
    </location>
</feature>
<evidence type="ECO:0000313" key="4">
    <source>
        <dbReference type="Proteomes" id="UP001209344"/>
    </source>
</evidence>
<feature type="transmembrane region" description="Helical" evidence="1">
    <location>
        <begin position="368"/>
        <end position="386"/>
    </location>
</feature>
<feature type="transmembrane region" description="Helical" evidence="1">
    <location>
        <begin position="23"/>
        <end position="44"/>
    </location>
</feature>
<dbReference type="RefSeq" id="WP_264966787.1">
    <property type="nucleotide sequence ID" value="NZ_JAPDVK010000004.1"/>
</dbReference>
<accession>A0AAP3BDY2</accession>
<sequence>MTNLQQSATHFTDTKPHYALLDGLRGVAALLVVWYHVFEGYQFASGSAIIQEINHGYLAVDFFFILSGFVIGYAYDDRWGKTLTLGKFFKRRLIRLHPMVVMGALIGLVMFILQGAVTWNGTPASVPAMMIALLCAMLMIPALPGCRYEVRGNGEMFPLNGPAWSLFFEYIGNILYALFIRRLSTKALAILAGILSILLLWFTATDVCGYGMFGVGWTLDGLNFWGGLLRMLCPFTIGMLLSRVFHRIQFKVRGAFWICSIILLLLFHVPYIESMVGGSIVNGSNVGGADGITLNGVFEAVCILLIFPAIVWLGASGTTTDRFSTRVCTFLGDISFPLYIVHYPFMYYFYSWLIEKQLFTLGETWPEALITCAVSIAAAWLCLKFYDLPVRRWLAAKIRTKKGTRK</sequence>
<feature type="transmembrane region" description="Helical" evidence="1">
    <location>
        <begin position="292"/>
        <end position="315"/>
    </location>
</feature>
<dbReference type="GO" id="GO:0016747">
    <property type="term" value="F:acyltransferase activity, transferring groups other than amino-acyl groups"/>
    <property type="evidence" value="ECO:0007669"/>
    <property type="project" value="InterPro"/>
</dbReference>
<feature type="transmembrane region" description="Helical" evidence="1">
    <location>
        <begin position="125"/>
        <end position="143"/>
    </location>
</feature>
<feature type="transmembrane region" description="Helical" evidence="1">
    <location>
        <begin position="327"/>
        <end position="348"/>
    </location>
</feature>
<evidence type="ECO:0000259" key="2">
    <source>
        <dbReference type="Pfam" id="PF01757"/>
    </source>
</evidence>
<feature type="transmembrane region" description="Helical" evidence="1">
    <location>
        <begin position="254"/>
        <end position="272"/>
    </location>
</feature>
<evidence type="ECO:0000256" key="1">
    <source>
        <dbReference type="SAM" id="Phobius"/>
    </source>
</evidence>
<reference evidence="3" key="1">
    <citation type="submission" date="2022-11" db="EMBL/GenBank/DDBJ databases">
        <title>Genomic repertoires linked with pathogenic potency of arthritogenic Prevotella copri isolated from the gut of rheumatoid arthritis patients.</title>
        <authorList>
            <person name="Nii T."/>
            <person name="Maeda Y."/>
            <person name="Motooka D."/>
            <person name="Naito M."/>
            <person name="Matsumoto Y."/>
            <person name="Ogawa T."/>
            <person name="Oguro-Igashira E."/>
            <person name="Kishikawa T."/>
            <person name="Yamashita M."/>
            <person name="Koizumi S."/>
            <person name="Kurakawa T."/>
            <person name="Okumura R."/>
            <person name="Kayama H."/>
            <person name="Murakami M."/>
            <person name="Sakaguchi T."/>
            <person name="Das B."/>
            <person name="Nakamura S."/>
            <person name="Okada Y."/>
            <person name="Kumanogoh A."/>
            <person name="Takeda K."/>
        </authorList>
    </citation>
    <scope>NUCLEOTIDE SEQUENCE</scope>
    <source>
        <strain evidence="3">F3-75</strain>
    </source>
</reference>
<organism evidence="3 4">
    <name type="scientific">Segatella copri</name>
    <dbReference type="NCBI Taxonomy" id="165179"/>
    <lineage>
        <taxon>Bacteria</taxon>
        <taxon>Pseudomonadati</taxon>
        <taxon>Bacteroidota</taxon>
        <taxon>Bacteroidia</taxon>
        <taxon>Bacteroidales</taxon>
        <taxon>Prevotellaceae</taxon>
        <taxon>Segatella</taxon>
    </lineage>
</organism>
<keyword evidence="1" id="KW-0472">Membrane</keyword>
<evidence type="ECO:0000313" key="3">
    <source>
        <dbReference type="EMBL" id="MCW4129255.1"/>
    </source>
</evidence>
<proteinExistence type="predicted"/>
<feature type="transmembrane region" description="Helical" evidence="1">
    <location>
        <begin position="224"/>
        <end position="242"/>
    </location>
</feature>
<dbReference type="InterPro" id="IPR050879">
    <property type="entry name" value="Acyltransferase_3"/>
</dbReference>
<protein>
    <submittedName>
        <fullName evidence="3">Acyltransferase</fullName>
    </submittedName>
</protein>
<keyword evidence="3" id="KW-0808">Transferase</keyword>
<dbReference type="PANTHER" id="PTHR23028">
    <property type="entry name" value="ACETYLTRANSFERASE"/>
    <property type="match status" value="1"/>
</dbReference>
<keyword evidence="3" id="KW-0012">Acyltransferase</keyword>
<dbReference type="Proteomes" id="UP001209344">
    <property type="component" value="Unassembled WGS sequence"/>
</dbReference>
<name>A0AAP3BDY2_9BACT</name>
<comment type="caution">
    <text evidence="3">The sequence shown here is derived from an EMBL/GenBank/DDBJ whole genome shotgun (WGS) entry which is preliminary data.</text>
</comment>